<evidence type="ECO:0000313" key="2">
    <source>
        <dbReference type="Proteomes" id="UP001419268"/>
    </source>
</evidence>
<organism evidence="1 2">
    <name type="scientific">Stephania cephalantha</name>
    <dbReference type="NCBI Taxonomy" id="152367"/>
    <lineage>
        <taxon>Eukaryota</taxon>
        <taxon>Viridiplantae</taxon>
        <taxon>Streptophyta</taxon>
        <taxon>Embryophyta</taxon>
        <taxon>Tracheophyta</taxon>
        <taxon>Spermatophyta</taxon>
        <taxon>Magnoliopsida</taxon>
        <taxon>Ranunculales</taxon>
        <taxon>Menispermaceae</taxon>
        <taxon>Menispermoideae</taxon>
        <taxon>Cissampelideae</taxon>
        <taxon>Stephania</taxon>
    </lineage>
</organism>
<sequence length="186" mass="20587">MARQVYSLIANCSVLCVPSEHIVNILYNSFALSTQSDSEPISSLGSMHTDLCYHELAETVAVVALLKVEDCEICGDYSHFAHDCPYYPQPEKPQIESKEDQPLVLVKPPTLPCTFGKPYKGVELKERSQIFYTANTFVLDDPDVTDSFVLEVPNELPNLKEGMHSSSPEYVDAPFVVNISKGEGIA</sequence>
<keyword evidence="2" id="KW-1185">Reference proteome</keyword>
<dbReference type="EMBL" id="JBBNAG010000003">
    <property type="protein sequence ID" value="KAK9148242.1"/>
    <property type="molecule type" value="Genomic_DNA"/>
</dbReference>
<comment type="caution">
    <text evidence="1">The sequence shown here is derived from an EMBL/GenBank/DDBJ whole genome shotgun (WGS) entry which is preliminary data.</text>
</comment>
<name>A0AAP0K980_9MAGN</name>
<gene>
    <name evidence="1" type="ORF">Scep_006999</name>
</gene>
<evidence type="ECO:0000313" key="1">
    <source>
        <dbReference type="EMBL" id="KAK9148242.1"/>
    </source>
</evidence>
<evidence type="ECO:0008006" key="3">
    <source>
        <dbReference type="Google" id="ProtNLM"/>
    </source>
</evidence>
<protein>
    <recommendedName>
        <fullName evidence="3">CCHC-type domain-containing protein</fullName>
    </recommendedName>
</protein>
<proteinExistence type="predicted"/>
<dbReference type="AlphaFoldDB" id="A0AAP0K980"/>
<reference evidence="1 2" key="1">
    <citation type="submission" date="2024-01" db="EMBL/GenBank/DDBJ databases">
        <title>Genome assemblies of Stephania.</title>
        <authorList>
            <person name="Yang L."/>
        </authorList>
    </citation>
    <scope>NUCLEOTIDE SEQUENCE [LARGE SCALE GENOMIC DNA]</scope>
    <source>
        <strain evidence="1">JXDWG</strain>
        <tissue evidence="1">Leaf</tissue>
    </source>
</reference>
<dbReference type="Proteomes" id="UP001419268">
    <property type="component" value="Unassembled WGS sequence"/>
</dbReference>
<accession>A0AAP0K980</accession>